<reference evidence="6 7" key="1">
    <citation type="submission" date="2023-10" db="EMBL/GenBank/DDBJ databases">
        <title>Draft genome sequence of Xylaria bambusicola isolate GMP-LS, the root and basal stem rot pathogen of sugarcane in Indonesia.</title>
        <authorList>
            <person name="Selvaraj P."/>
            <person name="Muralishankar V."/>
            <person name="Muruganantham S."/>
            <person name="Sp S."/>
            <person name="Haryani S."/>
            <person name="Lau K.J.X."/>
            <person name="Naqvi N.I."/>
        </authorList>
    </citation>
    <scope>NUCLEOTIDE SEQUENCE [LARGE SCALE GENOMIC DNA]</scope>
    <source>
        <strain evidence="6">GMP-LS</strain>
    </source>
</reference>
<feature type="compositionally biased region" description="Basic and acidic residues" evidence="5">
    <location>
        <begin position="99"/>
        <end position="134"/>
    </location>
</feature>
<feature type="region of interest" description="Disordered" evidence="5">
    <location>
        <begin position="170"/>
        <end position="189"/>
    </location>
</feature>
<dbReference type="GO" id="GO:0042797">
    <property type="term" value="P:tRNA transcription by RNA polymerase III"/>
    <property type="evidence" value="ECO:0007669"/>
    <property type="project" value="TreeGrafter"/>
</dbReference>
<feature type="region of interest" description="Disordered" evidence="5">
    <location>
        <begin position="217"/>
        <end position="237"/>
    </location>
</feature>
<dbReference type="Proteomes" id="UP001305414">
    <property type="component" value="Unassembled WGS sequence"/>
</dbReference>
<dbReference type="EMBL" id="JAWHQM010000005">
    <property type="protein sequence ID" value="KAK5627195.1"/>
    <property type="molecule type" value="Genomic_DNA"/>
</dbReference>
<dbReference type="Pfam" id="PF05132">
    <property type="entry name" value="RNA_pol_Rpc4"/>
    <property type="match status" value="1"/>
</dbReference>
<feature type="compositionally biased region" description="Gly residues" evidence="5">
    <location>
        <begin position="18"/>
        <end position="27"/>
    </location>
</feature>
<comment type="caution">
    <text evidence="6">The sequence shown here is derived from an EMBL/GenBank/DDBJ whole genome shotgun (WGS) entry which is preliminary data.</text>
</comment>
<evidence type="ECO:0000256" key="2">
    <source>
        <dbReference type="ARBA" id="ARBA00022478"/>
    </source>
</evidence>
<keyword evidence="3" id="KW-0804">Transcription</keyword>
<feature type="region of interest" description="Disordered" evidence="5">
    <location>
        <begin position="264"/>
        <end position="292"/>
    </location>
</feature>
<gene>
    <name evidence="6" type="ORF">RRF57_002910</name>
</gene>
<evidence type="ECO:0000256" key="4">
    <source>
        <dbReference type="ARBA" id="ARBA00023242"/>
    </source>
</evidence>
<dbReference type="AlphaFoldDB" id="A0AAN7U703"/>
<feature type="compositionally biased region" description="Acidic residues" evidence="5">
    <location>
        <begin position="266"/>
        <end position="278"/>
    </location>
</feature>
<feature type="compositionally biased region" description="Low complexity" evidence="5">
    <location>
        <begin position="28"/>
        <end position="51"/>
    </location>
</feature>
<feature type="region of interest" description="Disordered" evidence="5">
    <location>
        <begin position="1"/>
        <end position="152"/>
    </location>
</feature>
<protein>
    <submittedName>
        <fullName evidence="6">Uncharacterized protein</fullName>
    </submittedName>
</protein>
<name>A0AAN7U703_9PEZI</name>
<dbReference type="GO" id="GO:0003677">
    <property type="term" value="F:DNA binding"/>
    <property type="evidence" value="ECO:0007669"/>
    <property type="project" value="InterPro"/>
</dbReference>
<proteinExistence type="predicted"/>
<sequence>MYFEMPPVSRGGEKAGRGTRGGRGGRALGASHGTTPRPSSDDPVPSSETSSQINDKNLDHRSKTDAPLGSGRSTPIGLRTSQTPATTSRGTNRFKPKNVRRDEAERKKLEEDRSRDLASKIKAEERELRAEERRARRGRGRGGMSRGLIRRTVTASGPFSAIASENVKTDAGRGGWATSSGFAKGDARNAFTRDSENRIRYQPRREHESRVNIDLLNGLTDGHAPDGSPLYQPTRYTQKSAGNLPIGIHRTLHKNPEVKVKTQAELEAEDRQESDEEGNLFVDAPAGDPRDIGMNNDNEVWYAAPKNQVQVKSEPTTEEDSVDVDMADIPEAPKVPPSPEVKKKPIIDETGLATDVNTEKVRRKEKKIAEDPEFMYSTMDVEALLRSLSLTTPAEDEEGQGKDDQLFIFQLPPILPPLIKPSKHLDGQPETIDIVSTDVGSKIKLEDGVAEIPGRSIGLPAEGGFIGRLNVRKSGKVELDWGGTTFNLGMETETDFLTTATIIEQKENVETAEETAGFAYGMGQVFGKFVLAPPCEDEDEWDPNIDDIMRAADSQATV</sequence>
<keyword evidence="4" id="KW-0539">Nucleus</keyword>
<dbReference type="InterPro" id="IPR007811">
    <property type="entry name" value="RPC4"/>
</dbReference>
<keyword evidence="7" id="KW-1185">Reference proteome</keyword>
<accession>A0AAN7U703</accession>
<evidence type="ECO:0000256" key="1">
    <source>
        <dbReference type="ARBA" id="ARBA00004123"/>
    </source>
</evidence>
<evidence type="ECO:0000256" key="3">
    <source>
        <dbReference type="ARBA" id="ARBA00023163"/>
    </source>
</evidence>
<comment type="subcellular location">
    <subcellularLocation>
        <location evidence="1">Nucleus</location>
    </subcellularLocation>
</comment>
<keyword evidence="2" id="KW-0240">DNA-directed RNA polymerase</keyword>
<evidence type="ECO:0000256" key="5">
    <source>
        <dbReference type="SAM" id="MobiDB-lite"/>
    </source>
</evidence>
<dbReference type="GO" id="GO:0005666">
    <property type="term" value="C:RNA polymerase III complex"/>
    <property type="evidence" value="ECO:0007669"/>
    <property type="project" value="InterPro"/>
</dbReference>
<evidence type="ECO:0000313" key="6">
    <source>
        <dbReference type="EMBL" id="KAK5627195.1"/>
    </source>
</evidence>
<dbReference type="PANTHER" id="PTHR13408:SF0">
    <property type="entry name" value="DNA-DIRECTED RNA POLYMERASE III SUBUNIT RPC4"/>
    <property type="match status" value="1"/>
</dbReference>
<evidence type="ECO:0000313" key="7">
    <source>
        <dbReference type="Proteomes" id="UP001305414"/>
    </source>
</evidence>
<feature type="compositionally biased region" description="Polar residues" evidence="5">
    <location>
        <begin position="79"/>
        <end position="91"/>
    </location>
</feature>
<organism evidence="6 7">
    <name type="scientific">Xylaria bambusicola</name>
    <dbReference type="NCBI Taxonomy" id="326684"/>
    <lineage>
        <taxon>Eukaryota</taxon>
        <taxon>Fungi</taxon>
        <taxon>Dikarya</taxon>
        <taxon>Ascomycota</taxon>
        <taxon>Pezizomycotina</taxon>
        <taxon>Sordariomycetes</taxon>
        <taxon>Xylariomycetidae</taxon>
        <taxon>Xylariales</taxon>
        <taxon>Xylariaceae</taxon>
        <taxon>Xylaria</taxon>
    </lineage>
</organism>
<dbReference type="PANTHER" id="PTHR13408">
    <property type="entry name" value="DNA-DIRECTED RNA POLYMERASE III"/>
    <property type="match status" value="1"/>
</dbReference>